<comment type="caution">
    <text evidence="2">The sequence shown here is derived from an EMBL/GenBank/DDBJ whole genome shotgun (WGS) entry which is preliminary data.</text>
</comment>
<organism evidence="2 3">
    <name type="scientific">Kocuria tytonicola</name>
    <dbReference type="NCBI Taxonomy" id="2055946"/>
    <lineage>
        <taxon>Bacteria</taxon>
        <taxon>Bacillati</taxon>
        <taxon>Actinomycetota</taxon>
        <taxon>Actinomycetes</taxon>
        <taxon>Micrococcales</taxon>
        <taxon>Micrococcaceae</taxon>
        <taxon>Kocuria</taxon>
    </lineage>
</organism>
<sequence>MDENVVTHAELPPRGAAWLLMALVGAALGLLRTTVGTTRHDDGTAEAALSDFVIVGPVAVLLYFFLVLIKRPVHLGFFLASPARAGAATGLAVSAYAAPGYLLLDRSLVGAAVTLLIAAALGAAVYWVMASFFRRETPDSPEGL</sequence>
<evidence type="ECO:0000313" key="3">
    <source>
        <dbReference type="Proteomes" id="UP000277871"/>
    </source>
</evidence>
<evidence type="ECO:0000256" key="1">
    <source>
        <dbReference type="SAM" id="Phobius"/>
    </source>
</evidence>
<gene>
    <name evidence="2" type="ORF">EAE32_00885</name>
</gene>
<keyword evidence="3" id="KW-1185">Reference proteome</keyword>
<dbReference type="AlphaFoldDB" id="A0A3L9L9S8"/>
<name>A0A3L9L9S8_9MICC</name>
<feature type="transmembrane region" description="Helical" evidence="1">
    <location>
        <begin position="47"/>
        <end position="69"/>
    </location>
</feature>
<proteinExistence type="predicted"/>
<keyword evidence="1" id="KW-1133">Transmembrane helix</keyword>
<keyword evidence="1" id="KW-0812">Transmembrane</keyword>
<feature type="transmembrane region" description="Helical" evidence="1">
    <location>
        <begin position="108"/>
        <end position="129"/>
    </location>
</feature>
<dbReference type="Proteomes" id="UP000277871">
    <property type="component" value="Unassembled WGS sequence"/>
</dbReference>
<dbReference type="EMBL" id="RDEX01000001">
    <property type="protein sequence ID" value="RLY93837.1"/>
    <property type="molecule type" value="Genomic_DNA"/>
</dbReference>
<feature type="transmembrane region" description="Helical" evidence="1">
    <location>
        <begin position="15"/>
        <end position="35"/>
    </location>
</feature>
<reference evidence="2 3" key="1">
    <citation type="submission" date="2018-10" db="EMBL/GenBank/DDBJ databases">
        <title>Kocuria tytonicola, new bacteria from the preen glands of American barn owls (Tyto furcata).</title>
        <authorList>
            <person name="Braun M.S."/>
            <person name="Wang E."/>
            <person name="Zimmermann S."/>
            <person name="Boutin S."/>
            <person name="Wagner H."/>
            <person name="Wink M."/>
        </authorList>
    </citation>
    <scope>NUCLEOTIDE SEQUENCE [LARGE SCALE GENOMIC DNA]</scope>
    <source>
        <strain evidence="2 3">473</strain>
    </source>
</reference>
<keyword evidence="1" id="KW-0472">Membrane</keyword>
<protein>
    <submittedName>
        <fullName evidence="2">Uncharacterized protein</fullName>
    </submittedName>
</protein>
<feature type="transmembrane region" description="Helical" evidence="1">
    <location>
        <begin position="75"/>
        <end position="96"/>
    </location>
</feature>
<accession>A0A3L9L9S8</accession>
<evidence type="ECO:0000313" key="2">
    <source>
        <dbReference type="EMBL" id="RLY93837.1"/>
    </source>
</evidence>
<dbReference type="RefSeq" id="WP_121863873.1">
    <property type="nucleotide sequence ID" value="NZ_RDEX01000001.1"/>
</dbReference>